<dbReference type="EMBL" id="BARU01024558">
    <property type="protein sequence ID" value="GAH50657.1"/>
    <property type="molecule type" value="Genomic_DNA"/>
</dbReference>
<protein>
    <recommendedName>
        <fullName evidence="2">4-oxalocrotonate tautomerase-like domain-containing protein</fullName>
    </recommendedName>
</protein>
<dbReference type="InterPro" id="IPR004370">
    <property type="entry name" value="4-OT-like_dom"/>
</dbReference>
<sequence length="65" mass="7602">MPIIMIEGPPRDIETKRKLVKQFTNIFKEIYGYPEDFTHISVIIRENNPENIGANGELLIDRNKM</sequence>
<comment type="caution">
    <text evidence="3">The sequence shown here is derived from an EMBL/GenBank/DDBJ whole genome shotgun (WGS) entry which is preliminary data.</text>
</comment>
<evidence type="ECO:0000259" key="2">
    <source>
        <dbReference type="Pfam" id="PF01361"/>
    </source>
</evidence>
<dbReference type="Gene3D" id="3.30.429.10">
    <property type="entry name" value="Macrophage Migration Inhibitory Factor"/>
    <property type="match status" value="1"/>
</dbReference>
<organism evidence="3">
    <name type="scientific">marine sediment metagenome</name>
    <dbReference type="NCBI Taxonomy" id="412755"/>
    <lineage>
        <taxon>unclassified sequences</taxon>
        <taxon>metagenomes</taxon>
        <taxon>ecological metagenomes</taxon>
    </lineage>
</organism>
<evidence type="ECO:0000313" key="3">
    <source>
        <dbReference type="EMBL" id="GAH50657.1"/>
    </source>
</evidence>
<reference evidence="3" key="1">
    <citation type="journal article" date="2014" name="Front. Microbiol.">
        <title>High frequency of phylogenetically diverse reductive dehalogenase-homologous genes in deep subseafloor sedimentary metagenomes.</title>
        <authorList>
            <person name="Kawai M."/>
            <person name="Futagami T."/>
            <person name="Toyoda A."/>
            <person name="Takaki Y."/>
            <person name="Nishi S."/>
            <person name="Hori S."/>
            <person name="Arai W."/>
            <person name="Tsubouchi T."/>
            <person name="Morono Y."/>
            <person name="Uchiyama I."/>
            <person name="Ito T."/>
            <person name="Fujiyama A."/>
            <person name="Inagaki F."/>
            <person name="Takami H."/>
        </authorList>
    </citation>
    <scope>NUCLEOTIDE SEQUENCE</scope>
    <source>
        <strain evidence="3">Expedition CK06-06</strain>
    </source>
</reference>
<dbReference type="Pfam" id="PF01361">
    <property type="entry name" value="Tautomerase"/>
    <property type="match status" value="1"/>
</dbReference>
<accession>X1G078</accession>
<dbReference type="SUPFAM" id="SSF55331">
    <property type="entry name" value="Tautomerase/MIF"/>
    <property type="match status" value="1"/>
</dbReference>
<feature type="domain" description="4-oxalocrotonate tautomerase-like" evidence="2">
    <location>
        <begin position="2"/>
        <end position="60"/>
    </location>
</feature>
<evidence type="ECO:0000256" key="1">
    <source>
        <dbReference type="ARBA" id="ARBA00023235"/>
    </source>
</evidence>
<dbReference type="InterPro" id="IPR014347">
    <property type="entry name" value="Tautomerase/MIF_sf"/>
</dbReference>
<name>X1G078_9ZZZZ</name>
<dbReference type="AlphaFoldDB" id="X1G078"/>
<dbReference type="NCBIfam" id="NF041920">
    <property type="entry name" value="DmpI"/>
    <property type="match status" value="1"/>
</dbReference>
<proteinExistence type="predicted"/>
<dbReference type="GO" id="GO:0016853">
    <property type="term" value="F:isomerase activity"/>
    <property type="evidence" value="ECO:0007669"/>
    <property type="project" value="UniProtKB-KW"/>
</dbReference>
<keyword evidence="1" id="KW-0413">Isomerase</keyword>
<gene>
    <name evidence="3" type="ORF">S03H2_39685</name>
</gene>